<evidence type="ECO:0000313" key="10">
    <source>
        <dbReference type="Proteomes" id="UP000249577"/>
    </source>
</evidence>
<reference evidence="9 10" key="1">
    <citation type="submission" date="2017-08" db="EMBL/GenBank/DDBJ databases">
        <title>Infants hospitalized years apart are colonized by the same room-sourced microbial strains.</title>
        <authorList>
            <person name="Brooks B."/>
            <person name="Olm M.R."/>
            <person name="Firek B.A."/>
            <person name="Baker R."/>
            <person name="Thomas B.C."/>
            <person name="Morowitz M.J."/>
            <person name="Banfield J.F."/>
        </authorList>
    </citation>
    <scope>NUCLEOTIDE SEQUENCE [LARGE SCALE GENOMIC DNA]</scope>
    <source>
        <strain evidence="9">S2_005_003_R2_43</strain>
    </source>
</reference>
<accession>A0A2W5KTB9</accession>
<dbReference type="InterPro" id="IPR000092">
    <property type="entry name" value="Polyprenyl_synt"/>
</dbReference>
<dbReference type="Gene3D" id="1.10.600.10">
    <property type="entry name" value="Farnesyl Diphosphate Synthase"/>
    <property type="match status" value="1"/>
</dbReference>
<dbReference type="FunFam" id="1.10.600.10:FF:000001">
    <property type="entry name" value="Geranylgeranyl diphosphate synthase"/>
    <property type="match status" value="1"/>
</dbReference>
<evidence type="ECO:0000256" key="1">
    <source>
        <dbReference type="ARBA" id="ARBA00001946"/>
    </source>
</evidence>
<dbReference type="SUPFAM" id="SSF48576">
    <property type="entry name" value="Terpenoid synthases"/>
    <property type="match status" value="1"/>
</dbReference>
<keyword evidence="4" id="KW-0479">Metal-binding</keyword>
<evidence type="ECO:0000256" key="6">
    <source>
        <dbReference type="ARBA" id="ARBA00023229"/>
    </source>
</evidence>
<dbReference type="InterPro" id="IPR008949">
    <property type="entry name" value="Isoprenoid_synthase_dom_sf"/>
</dbReference>
<dbReference type="AlphaFoldDB" id="A0A2W5KTB9"/>
<evidence type="ECO:0000256" key="8">
    <source>
        <dbReference type="RuleBase" id="RU004466"/>
    </source>
</evidence>
<evidence type="ECO:0000256" key="4">
    <source>
        <dbReference type="ARBA" id="ARBA00022723"/>
    </source>
</evidence>
<dbReference type="SFLD" id="SFLDS00005">
    <property type="entry name" value="Isoprenoid_Synthase_Type_I"/>
    <property type="match status" value="1"/>
</dbReference>
<dbReference type="GO" id="GO:0005737">
    <property type="term" value="C:cytoplasm"/>
    <property type="evidence" value="ECO:0007669"/>
    <property type="project" value="UniProtKB-ARBA"/>
</dbReference>
<dbReference type="CDD" id="cd00685">
    <property type="entry name" value="Trans_IPPS_HT"/>
    <property type="match status" value="1"/>
</dbReference>
<dbReference type="InterPro" id="IPR053378">
    <property type="entry name" value="Prenyl_diphosphate_synthase"/>
</dbReference>
<dbReference type="EMBL" id="QFPN01000001">
    <property type="protein sequence ID" value="PZQ19244.1"/>
    <property type="molecule type" value="Genomic_DNA"/>
</dbReference>
<proteinExistence type="inferred from homology"/>
<dbReference type="PANTHER" id="PTHR43281:SF1">
    <property type="entry name" value="FARNESYL DIPHOSPHATE SYNTHASE"/>
    <property type="match status" value="1"/>
</dbReference>
<keyword evidence="5" id="KW-0460">Magnesium</keyword>
<dbReference type="PROSITE" id="PS00723">
    <property type="entry name" value="POLYPRENYL_SYNTHASE_1"/>
    <property type="match status" value="1"/>
</dbReference>
<dbReference type="SFLD" id="SFLDG01017">
    <property type="entry name" value="Polyprenyl_Transferase_Like"/>
    <property type="match status" value="1"/>
</dbReference>
<dbReference type="GO" id="GO:0016114">
    <property type="term" value="P:terpenoid biosynthetic process"/>
    <property type="evidence" value="ECO:0007669"/>
    <property type="project" value="UniProtKB-ARBA"/>
</dbReference>
<comment type="similarity">
    <text evidence="2 8">Belongs to the FPP/GGPP synthase family.</text>
</comment>
<sequence>MQALSFEAYAAEVGPRVEAALAALLAPEPASGEIARPERLLAAMRHAMLGGGKRLRPALLLATAQLFDCEGDGPLRAALAIECVHGYSLVHDDLPAMDDDDLRRGRPTVHRAFDEATAILAGDALLTIAFELLADARAHDDASVRAELVLALARASGLGGMAGGQMLDLAAEGRFADGSPQPLDEADILRLQSMKTGALIAAAVDMGAILGRARAEDRAALAVYASAIGAAFQIADDLLDAEGASAAVGKATGKDAAAGKATLIGLLGIEGARNRLARLTDEALGALERFGPRAEALRGAARFVAERKA</sequence>
<evidence type="ECO:0000256" key="2">
    <source>
        <dbReference type="ARBA" id="ARBA00006706"/>
    </source>
</evidence>
<protein>
    <recommendedName>
        <fullName evidence="7">Probable farnesyl diphosphate synthase</fullName>
    </recommendedName>
</protein>
<comment type="cofactor">
    <cofactor evidence="1">
        <name>Mg(2+)</name>
        <dbReference type="ChEBI" id="CHEBI:18420"/>
    </cofactor>
</comment>
<evidence type="ECO:0000313" key="9">
    <source>
        <dbReference type="EMBL" id="PZQ19244.1"/>
    </source>
</evidence>
<keyword evidence="3 8" id="KW-0808">Transferase</keyword>
<organism evidence="9 10">
    <name type="scientific">Ancylobacter novellus</name>
    <name type="common">Thiobacillus novellus</name>
    <dbReference type="NCBI Taxonomy" id="921"/>
    <lineage>
        <taxon>Bacteria</taxon>
        <taxon>Pseudomonadati</taxon>
        <taxon>Pseudomonadota</taxon>
        <taxon>Alphaproteobacteria</taxon>
        <taxon>Hyphomicrobiales</taxon>
        <taxon>Xanthobacteraceae</taxon>
        <taxon>Ancylobacter</taxon>
    </lineage>
</organism>
<dbReference type="Pfam" id="PF00348">
    <property type="entry name" value="polyprenyl_synt"/>
    <property type="match status" value="1"/>
</dbReference>
<dbReference type="GO" id="GO:0046872">
    <property type="term" value="F:metal ion binding"/>
    <property type="evidence" value="ECO:0007669"/>
    <property type="project" value="UniProtKB-KW"/>
</dbReference>
<gene>
    <name evidence="9" type="ORF">DI565_02390</name>
</gene>
<evidence type="ECO:0000256" key="3">
    <source>
        <dbReference type="ARBA" id="ARBA00022679"/>
    </source>
</evidence>
<dbReference type="PROSITE" id="PS00444">
    <property type="entry name" value="POLYPRENYL_SYNTHASE_2"/>
    <property type="match status" value="1"/>
</dbReference>
<keyword evidence="6" id="KW-0414">Isoprene biosynthesis</keyword>
<dbReference type="InterPro" id="IPR033749">
    <property type="entry name" value="Polyprenyl_synt_CS"/>
</dbReference>
<evidence type="ECO:0000256" key="7">
    <source>
        <dbReference type="ARBA" id="ARBA00069024"/>
    </source>
</evidence>
<dbReference type="NCBIfam" id="NF045485">
    <property type="entry name" value="FPPsyn"/>
    <property type="match status" value="1"/>
</dbReference>
<dbReference type="GO" id="GO:0004659">
    <property type="term" value="F:prenyltransferase activity"/>
    <property type="evidence" value="ECO:0007669"/>
    <property type="project" value="InterPro"/>
</dbReference>
<comment type="caution">
    <text evidence="9">The sequence shown here is derived from an EMBL/GenBank/DDBJ whole genome shotgun (WGS) entry which is preliminary data.</text>
</comment>
<dbReference type="Proteomes" id="UP000249577">
    <property type="component" value="Unassembled WGS sequence"/>
</dbReference>
<evidence type="ECO:0000256" key="5">
    <source>
        <dbReference type="ARBA" id="ARBA00022842"/>
    </source>
</evidence>
<dbReference type="PANTHER" id="PTHR43281">
    <property type="entry name" value="FARNESYL DIPHOSPHATE SYNTHASE"/>
    <property type="match status" value="1"/>
</dbReference>
<name>A0A2W5KTB9_ANCNO</name>